<protein>
    <submittedName>
        <fullName evidence="4">Baseplate J protein</fullName>
    </submittedName>
</protein>
<dbReference type="InterPro" id="IPR058531">
    <property type="entry name" value="Baseplate_J_M"/>
</dbReference>
<gene>
    <name evidence="4" type="ORF">DQG23_24220</name>
</gene>
<evidence type="ECO:0000313" key="4">
    <source>
        <dbReference type="EMBL" id="RAV18839.1"/>
    </source>
</evidence>
<name>A0A329MFZ2_9BACL</name>
<feature type="domain" description="Baseplate protein J-like barrel" evidence="1">
    <location>
        <begin position="96"/>
        <end position="185"/>
    </location>
</feature>
<dbReference type="EMBL" id="QMFB01000015">
    <property type="protein sequence ID" value="RAV18839.1"/>
    <property type="molecule type" value="Genomic_DNA"/>
</dbReference>
<dbReference type="AlphaFoldDB" id="A0A329MFZ2"/>
<dbReference type="InterPro" id="IPR052726">
    <property type="entry name" value="Phage_Baseplate_Hub"/>
</dbReference>
<comment type="caution">
    <text evidence="4">The sequence shown here is derived from an EMBL/GenBank/DDBJ whole genome shotgun (WGS) entry which is preliminary data.</text>
</comment>
<reference evidence="4 5" key="1">
    <citation type="journal article" date="2009" name="Int. J. Syst. Evol. Microbiol.">
        <title>Paenibacillus contaminans sp. nov., isolated from a contaminated laboratory plate.</title>
        <authorList>
            <person name="Chou J.H."/>
            <person name="Lee J.H."/>
            <person name="Lin M.C."/>
            <person name="Chang P.S."/>
            <person name="Arun A.B."/>
            <person name="Young C.C."/>
            <person name="Chen W.M."/>
        </authorList>
    </citation>
    <scope>NUCLEOTIDE SEQUENCE [LARGE SCALE GENOMIC DNA]</scope>
    <source>
        <strain evidence="4 5">CKOBP-6</strain>
    </source>
</reference>
<accession>A0A329MFZ2</accession>
<dbReference type="InterPro" id="IPR014507">
    <property type="entry name" value="Baseplate_assembly_J_pred"/>
</dbReference>
<dbReference type="InterPro" id="IPR058530">
    <property type="entry name" value="Baseplate_J-like_C"/>
</dbReference>
<evidence type="ECO:0000313" key="5">
    <source>
        <dbReference type="Proteomes" id="UP000250369"/>
    </source>
</evidence>
<dbReference type="Pfam" id="PF04865">
    <property type="entry name" value="Baseplate_J"/>
    <property type="match status" value="1"/>
</dbReference>
<keyword evidence="5" id="KW-1185">Reference proteome</keyword>
<evidence type="ECO:0000259" key="3">
    <source>
        <dbReference type="Pfam" id="PF26079"/>
    </source>
</evidence>
<dbReference type="PIRSF" id="PIRSF020481">
    <property type="entry name" value="BAP"/>
    <property type="match status" value="1"/>
</dbReference>
<dbReference type="RefSeq" id="WP_113033457.1">
    <property type="nucleotide sequence ID" value="NZ_QMFB01000015.1"/>
</dbReference>
<dbReference type="Proteomes" id="UP000250369">
    <property type="component" value="Unassembled WGS sequence"/>
</dbReference>
<dbReference type="PANTHER" id="PTHR35862">
    <property type="entry name" value="FELS-2 PROPHAGE PROTEIN"/>
    <property type="match status" value="1"/>
</dbReference>
<dbReference type="PANTHER" id="PTHR35862:SF1">
    <property type="entry name" value="FELS-2 PROPHAGE PROTEIN"/>
    <property type="match status" value="1"/>
</dbReference>
<dbReference type="Pfam" id="PF26079">
    <property type="entry name" value="Baseplate_J_C"/>
    <property type="match status" value="1"/>
</dbReference>
<evidence type="ECO:0000259" key="2">
    <source>
        <dbReference type="Pfam" id="PF26078"/>
    </source>
</evidence>
<feature type="domain" description="Baseplate J-like central" evidence="2">
    <location>
        <begin position="207"/>
        <end position="278"/>
    </location>
</feature>
<organism evidence="4 5">
    <name type="scientific">Paenibacillus contaminans</name>
    <dbReference type="NCBI Taxonomy" id="450362"/>
    <lineage>
        <taxon>Bacteria</taxon>
        <taxon>Bacillati</taxon>
        <taxon>Bacillota</taxon>
        <taxon>Bacilli</taxon>
        <taxon>Bacillales</taxon>
        <taxon>Paenibacillaceae</taxon>
        <taxon>Paenibacillus</taxon>
    </lineage>
</organism>
<dbReference type="OrthoDB" id="9793802at2"/>
<feature type="domain" description="Baseplate J-like C-terminal" evidence="3">
    <location>
        <begin position="293"/>
        <end position="367"/>
    </location>
</feature>
<dbReference type="InterPro" id="IPR006949">
    <property type="entry name" value="Barrel_Baseplate_J-like"/>
</dbReference>
<sequence length="374" mass="40378">MSLIDLPDIQFVDEDVGNTLQNLITTYEAISGRTLYPGDPVRIFLHAIASIIVQQRVLINQTAKSNLLRYATDAILDHLGAFSETTRLQASSALTTLRFTLSAPQSWSVGIPMGTRVTSLGDPKLYFSTTTYAEVAVGATTVEVLAICNQQGVVGNGFLVGQINRIVDPLPFIVSASNVTISSGGAEREDDEAYRQRIRTAPESFSVAGPEGAYQYWAKTASSSIVDIAIESPAAGEVRIVPLLANGELPSSEILAKVLEICNDKRIRPLTDHVTAAAPSPQNYTLDITYWIDQERIVEATAIQTAITNAVSEYVSWQKERLGRAINPSELIRRAMIAGALRVDVTSPVYTTIGETEVAIASSTTVTFGGFEHA</sequence>
<dbReference type="Pfam" id="PF26078">
    <property type="entry name" value="Baseplate_J_M"/>
    <property type="match status" value="1"/>
</dbReference>
<evidence type="ECO:0000259" key="1">
    <source>
        <dbReference type="Pfam" id="PF04865"/>
    </source>
</evidence>
<proteinExistence type="predicted"/>